<proteinExistence type="predicted"/>
<sequence length="209" mass="23828">MEETIKASAIVEHSSQCSHDLQPRILCRESLFHHRKIKEACYIRHNASINRDRGTEISQAWTGLIDQTDDHKALLCCPFDKQTCNSTQIIHMRTPVELLHYSLKSHGTSSHAQSPSRRLFTSEVQVCMMISPSLHSSCGHYESPQCGVIDTEFRSHLSMGCLDEVVRSIMTHQRPDANGRDMWRKRRFLTAASSGRSPNVRVFKLEPNL</sequence>
<dbReference type="WBParaSite" id="TMUE_2000006345.1">
    <property type="protein sequence ID" value="TMUE_2000006345.1"/>
    <property type="gene ID" value="WBGene00299560"/>
</dbReference>
<keyword evidence="1" id="KW-1185">Reference proteome</keyword>
<dbReference type="Proteomes" id="UP000046395">
    <property type="component" value="Unassembled WGS sequence"/>
</dbReference>
<accession>A0A5S6QGT2</accession>
<evidence type="ECO:0000313" key="1">
    <source>
        <dbReference type="Proteomes" id="UP000046395"/>
    </source>
</evidence>
<name>A0A5S6QGT2_TRIMR</name>
<organism evidence="1 2">
    <name type="scientific">Trichuris muris</name>
    <name type="common">Mouse whipworm</name>
    <dbReference type="NCBI Taxonomy" id="70415"/>
    <lineage>
        <taxon>Eukaryota</taxon>
        <taxon>Metazoa</taxon>
        <taxon>Ecdysozoa</taxon>
        <taxon>Nematoda</taxon>
        <taxon>Enoplea</taxon>
        <taxon>Dorylaimia</taxon>
        <taxon>Trichinellida</taxon>
        <taxon>Trichuridae</taxon>
        <taxon>Trichuris</taxon>
    </lineage>
</organism>
<evidence type="ECO:0000313" key="2">
    <source>
        <dbReference type="WBParaSite" id="TMUE_2000006345.1"/>
    </source>
</evidence>
<protein>
    <submittedName>
        <fullName evidence="2">Uncharacterized protein</fullName>
    </submittedName>
</protein>
<dbReference type="AlphaFoldDB" id="A0A5S6QGT2"/>
<reference evidence="2" key="1">
    <citation type="submission" date="2019-12" db="UniProtKB">
        <authorList>
            <consortium name="WormBaseParasite"/>
        </authorList>
    </citation>
    <scope>IDENTIFICATION</scope>
</reference>